<organism evidence="1 2">
    <name type="scientific">Sphaerodactylus townsendi</name>
    <dbReference type="NCBI Taxonomy" id="933632"/>
    <lineage>
        <taxon>Eukaryota</taxon>
        <taxon>Metazoa</taxon>
        <taxon>Chordata</taxon>
        <taxon>Craniata</taxon>
        <taxon>Vertebrata</taxon>
        <taxon>Euteleostomi</taxon>
        <taxon>Lepidosauria</taxon>
        <taxon>Squamata</taxon>
        <taxon>Bifurcata</taxon>
        <taxon>Gekkota</taxon>
        <taxon>Sphaerodactylidae</taxon>
        <taxon>Sphaerodactylus</taxon>
    </lineage>
</organism>
<sequence>MVSREEMPKAKELSFLLEVLLLECQHQQKCQFLKHCLLFVSTGIYISAVPPLPAEIDSPSSLGDEQQYDDTGFITGMDLQTQQFSSTEKEKKEMEMQKAYSSSQAGQGKDTRRMHVFLLYGLVVICFVMLVVLIVLFLGKYSEISQELKELHFNNSEMTMTVLKDLDDIRAKQDIIQKSVRNDFTDLQDITASICKKLSISHSSCPSKWTAKENACYYFSSGTRTWSESQSYCIEQRAYLVSVESDEEQVFLRNAITSRGTYWLGATDISQDGKWRWSEDDKLVTISFWDIGEPKKGYNKDCGIMYPNGSWAAAACSISYHWICKKHLIC</sequence>
<protein>
    <submittedName>
        <fullName evidence="1">Uncharacterized protein</fullName>
    </submittedName>
</protein>
<evidence type="ECO:0000313" key="1">
    <source>
        <dbReference type="EMBL" id="KAH7992755.1"/>
    </source>
</evidence>
<gene>
    <name evidence="1" type="ORF">K3G42_026950</name>
</gene>
<reference evidence="1" key="1">
    <citation type="submission" date="2021-08" db="EMBL/GenBank/DDBJ databases">
        <title>The first chromosome-level gecko genome reveals the dynamic sex chromosomes of Neotropical dwarf geckos (Sphaerodactylidae: Sphaerodactylus).</title>
        <authorList>
            <person name="Pinto B.J."/>
            <person name="Keating S.E."/>
            <person name="Gamble T."/>
        </authorList>
    </citation>
    <scope>NUCLEOTIDE SEQUENCE</scope>
    <source>
        <strain evidence="1">TG3544</strain>
    </source>
</reference>
<evidence type="ECO:0000313" key="2">
    <source>
        <dbReference type="Proteomes" id="UP000827872"/>
    </source>
</evidence>
<keyword evidence="2" id="KW-1185">Reference proteome</keyword>
<name>A0ACB8EKD6_9SAUR</name>
<proteinExistence type="predicted"/>
<dbReference type="Proteomes" id="UP000827872">
    <property type="component" value="Linkage Group LG03"/>
</dbReference>
<comment type="caution">
    <text evidence="1">The sequence shown here is derived from an EMBL/GenBank/DDBJ whole genome shotgun (WGS) entry which is preliminary data.</text>
</comment>
<dbReference type="EMBL" id="CM037616">
    <property type="protein sequence ID" value="KAH7992755.1"/>
    <property type="molecule type" value="Genomic_DNA"/>
</dbReference>
<accession>A0ACB8EKD6</accession>